<evidence type="ECO:0000313" key="3">
    <source>
        <dbReference type="Proteomes" id="UP000054564"/>
    </source>
</evidence>
<feature type="compositionally biased region" description="Basic and acidic residues" evidence="1">
    <location>
        <begin position="314"/>
        <end position="331"/>
    </location>
</feature>
<organism evidence="2 3">
    <name type="scientific">Puccinia striiformis f. sp. tritici PST-78</name>
    <dbReference type="NCBI Taxonomy" id="1165861"/>
    <lineage>
        <taxon>Eukaryota</taxon>
        <taxon>Fungi</taxon>
        <taxon>Dikarya</taxon>
        <taxon>Basidiomycota</taxon>
        <taxon>Pucciniomycotina</taxon>
        <taxon>Pucciniomycetes</taxon>
        <taxon>Pucciniales</taxon>
        <taxon>Pucciniaceae</taxon>
        <taxon>Puccinia</taxon>
    </lineage>
</organism>
<feature type="compositionally biased region" description="Basic and acidic residues" evidence="1">
    <location>
        <begin position="422"/>
        <end position="434"/>
    </location>
</feature>
<dbReference type="STRING" id="1165861.A0A0L0V465"/>
<feature type="compositionally biased region" description="Acidic residues" evidence="1">
    <location>
        <begin position="436"/>
        <end position="461"/>
    </location>
</feature>
<comment type="caution">
    <text evidence="2">The sequence shown here is derived from an EMBL/GenBank/DDBJ whole genome shotgun (WGS) entry which is preliminary data.</text>
</comment>
<evidence type="ECO:0000256" key="1">
    <source>
        <dbReference type="SAM" id="MobiDB-lite"/>
    </source>
</evidence>
<feature type="region of interest" description="Disordered" evidence="1">
    <location>
        <begin position="416"/>
        <end position="469"/>
    </location>
</feature>
<feature type="compositionally biased region" description="Polar residues" evidence="1">
    <location>
        <begin position="102"/>
        <end position="115"/>
    </location>
</feature>
<gene>
    <name evidence="2" type="ORF">PSTG_12518</name>
</gene>
<name>A0A0L0V465_9BASI</name>
<protein>
    <submittedName>
        <fullName evidence="2">Uncharacterized protein</fullName>
    </submittedName>
</protein>
<evidence type="ECO:0000313" key="2">
    <source>
        <dbReference type="EMBL" id="KNE94088.1"/>
    </source>
</evidence>
<keyword evidence="3" id="KW-1185">Reference proteome</keyword>
<proteinExistence type="predicted"/>
<reference evidence="3" key="1">
    <citation type="submission" date="2014-03" db="EMBL/GenBank/DDBJ databases">
        <title>The Genome Sequence of Puccinia striiformis f. sp. tritici PST-78.</title>
        <authorList>
            <consortium name="The Broad Institute Genome Sequencing Platform"/>
            <person name="Cuomo C."/>
            <person name="Hulbert S."/>
            <person name="Chen X."/>
            <person name="Walker B."/>
            <person name="Young S.K."/>
            <person name="Zeng Q."/>
            <person name="Gargeya S."/>
            <person name="Fitzgerald M."/>
            <person name="Haas B."/>
            <person name="Abouelleil A."/>
            <person name="Alvarado L."/>
            <person name="Arachchi H.M."/>
            <person name="Berlin A.M."/>
            <person name="Chapman S.B."/>
            <person name="Goldberg J."/>
            <person name="Griggs A."/>
            <person name="Gujja S."/>
            <person name="Hansen M."/>
            <person name="Howarth C."/>
            <person name="Imamovic A."/>
            <person name="Larimer J."/>
            <person name="McCowan C."/>
            <person name="Montmayeur A."/>
            <person name="Murphy C."/>
            <person name="Neiman D."/>
            <person name="Pearson M."/>
            <person name="Priest M."/>
            <person name="Roberts A."/>
            <person name="Saif S."/>
            <person name="Shea T."/>
            <person name="Sisk P."/>
            <person name="Sykes S."/>
            <person name="Wortman J."/>
            <person name="Nusbaum C."/>
            <person name="Birren B."/>
        </authorList>
    </citation>
    <scope>NUCLEOTIDE SEQUENCE [LARGE SCALE GENOMIC DNA]</scope>
    <source>
        <strain evidence="3">race PST-78</strain>
    </source>
</reference>
<accession>A0A0L0V465</accession>
<dbReference type="AlphaFoldDB" id="A0A0L0V465"/>
<sequence length="469" mass="52198">MDPHSAAAFYRMKLFLADLNHVLGAVIPLKDRPTFNYANSKNSSSGCRTTQQSRAWKRSRLPRMKPQIEGFKSQHTPRTCVVRLPLCTRPIESTYKEDQPEYDTQNVGRSESQFRQAPHCPHASEPEQQYLEGPHSNEPDQQYFEGDGCFERYTDGFNDVNNSLEDSAANDDFVPDYHNNPYENHDNATVGDVINPEFSSDPVPESSDDNLQEAGPEIVQPDQQEPEFDMAKYSATDVNRWARTLLAKDFVFLQLRGSAAQNESFKQYAISHIDRLTQVRTQDNCLHPPQQPERRSVTFNNQDEYINYQPDNTNHPDLHPFETGDAPDHTSDSNFYNGSDGGDGLDHNGEADVEDLHHNNLLNGNFDGNGHSSDVYDGDGGGVCENHDDRGGYNDCDDGGGYGNCDDEGVYGDGEDGGGYGHFDDGGGYEHFDDGGGSEDFDDGAGYNDLDDGAGYEDFDEGGYGPDYH</sequence>
<feature type="region of interest" description="Disordered" evidence="1">
    <location>
        <begin position="305"/>
        <end position="351"/>
    </location>
</feature>
<feature type="region of interest" description="Disordered" evidence="1">
    <location>
        <begin position="163"/>
        <end position="226"/>
    </location>
</feature>
<dbReference type="Proteomes" id="UP000054564">
    <property type="component" value="Unassembled WGS sequence"/>
</dbReference>
<dbReference type="EMBL" id="AJIL01000123">
    <property type="protein sequence ID" value="KNE94088.1"/>
    <property type="molecule type" value="Genomic_DNA"/>
</dbReference>
<feature type="region of interest" description="Disordered" evidence="1">
    <location>
        <begin position="94"/>
        <end position="141"/>
    </location>
</feature>